<dbReference type="Proteomes" id="UP001151079">
    <property type="component" value="Unassembled WGS sequence"/>
</dbReference>
<protein>
    <submittedName>
        <fullName evidence="3">PorT family protein</fullName>
    </submittedName>
</protein>
<dbReference type="InterPro" id="IPR025665">
    <property type="entry name" value="Beta-barrel_OMP_2"/>
</dbReference>
<keyword evidence="4" id="KW-1185">Reference proteome</keyword>
<evidence type="ECO:0000256" key="1">
    <source>
        <dbReference type="SAM" id="SignalP"/>
    </source>
</evidence>
<dbReference type="SUPFAM" id="SSF56925">
    <property type="entry name" value="OMPA-like"/>
    <property type="match status" value="1"/>
</dbReference>
<dbReference type="RefSeq" id="WP_264204662.1">
    <property type="nucleotide sequence ID" value="NZ_JAOZEW010000002.1"/>
</dbReference>
<feature type="signal peptide" evidence="1">
    <location>
        <begin position="1"/>
        <end position="24"/>
    </location>
</feature>
<reference evidence="3" key="1">
    <citation type="submission" date="2022-10" db="EMBL/GenBank/DDBJ databases">
        <title>Two novel species of Flavobacterium.</title>
        <authorList>
            <person name="Liu Q."/>
            <person name="Xin Y.-H."/>
        </authorList>
    </citation>
    <scope>NUCLEOTIDE SEQUENCE</scope>
    <source>
        <strain evidence="3">LS1R49</strain>
    </source>
</reference>
<feature type="domain" description="Outer membrane protein beta-barrel" evidence="2">
    <location>
        <begin position="24"/>
        <end position="179"/>
    </location>
</feature>
<accession>A0A9X2YTD1</accession>
<evidence type="ECO:0000259" key="2">
    <source>
        <dbReference type="Pfam" id="PF13568"/>
    </source>
</evidence>
<evidence type="ECO:0000313" key="4">
    <source>
        <dbReference type="Proteomes" id="UP001151079"/>
    </source>
</evidence>
<dbReference type="EMBL" id="JAOZEW010000002">
    <property type="protein sequence ID" value="MCV9926463.1"/>
    <property type="molecule type" value="Genomic_DNA"/>
</dbReference>
<sequence>MKIYKLVLLTALFLLGLISSKVNAQSPLPIHIGIKGGANYSELPVSAGFSSKYATGYFGGAMARFDVGRFYVQNEILYSEKSSKIEKSSLFESRNVKWKSIEVPLVIGYKVIDMDALNVRVFGGGVYSYVIDENVTSLNQLKDSFGKFNKSNIGYQVGAGVEMWKFTLDFTYQGGLNNISKDFNSKVSSFNVSIGYFIL</sequence>
<name>A0A9X2YTD1_9FLAO</name>
<gene>
    <name evidence="3" type="ORF">OIU83_02275</name>
</gene>
<proteinExistence type="predicted"/>
<feature type="chain" id="PRO_5040946220" evidence="1">
    <location>
        <begin position="25"/>
        <end position="199"/>
    </location>
</feature>
<evidence type="ECO:0000313" key="3">
    <source>
        <dbReference type="EMBL" id="MCV9926463.1"/>
    </source>
</evidence>
<comment type="caution">
    <text evidence="3">The sequence shown here is derived from an EMBL/GenBank/DDBJ whole genome shotgun (WGS) entry which is preliminary data.</text>
</comment>
<keyword evidence="1" id="KW-0732">Signal</keyword>
<dbReference type="InterPro" id="IPR011250">
    <property type="entry name" value="OMP/PagP_B-barrel"/>
</dbReference>
<dbReference type="AlphaFoldDB" id="A0A9X2YTD1"/>
<organism evidence="3 4">
    <name type="scientific">Flavobacterium shii</name>
    <dbReference type="NCBI Taxonomy" id="2987687"/>
    <lineage>
        <taxon>Bacteria</taxon>
        <taxon>Pseudomonadati</taxon>
        <taxon>Bacteroidota</taxon>
        <taxon>Flavobacteriia</taxon>
        <taxon>Flavobacteriales</taxon>
        <taxon>Flavobacteriaceae</taxon>
        <taxon>Flavobacterium</taxon>
    </lineage>
</organism>
<dbReference type="Pfam" id="PF13568">
    <property type="entry name" value="OMP_b-brl_2"/>
    <property type="match status" value="1"/>
</dbReference>